<dbReference type="EMBL" id="NKYE01000005">
    <property type="protein sequence ID" value="OZM73272.1"/>
    <property type="molecule type" value="Genomic_DNA"/>
</dbReference>
<dbReference type="PANTHER" id="PTHR43214">
    <property type="entry name" value="TWO-COMPONENT RESPONSE REGULATOR"/>
    <property type="match status" value="1"/>
</dbReference>
<evidence type="ECO:0000313" key="9">
    <source>
        <dbReference type="Proteomes" id="UP000242444"/>
    </source>
</evidence>
<dbReference type="InterPro" id="IPR001789">
    <property type="entry name" value="Sig_transdc_resp-reg_receiver"/>
</dbReference>
<evidence type="ECO:0000313" key="8">
    <source>
        <dbReference type="EMBL" id="OZM73272.1"/>
    </source>
</evidence>
<dbReference type="GO" id="GO:0003677">
    <property type="term" value="F:DNA binding"/>
    <property type="evidence" value="ECO:0007669"/>
    <property type="project" value="UniProtKB-KW"/>
</dbReference>
<reference evidence="8 9" key="1">
    <citation type="submission" date="2017-07" db="EMBL/GenBank/DDBJ databases">
        <title>Amycolatopsis antarcticus sp. nov., isolated from the surface of an Antarcticus brown macroalga.</title>
        <authorList>
            <person name="Wang J."/>
            <person name="Leiva S."/>
            <person name="Huang J."/>
            <person name="Huang Y."/>
        </authorList>
    </citation>
    <scope>NUCLEOTIDE SEQUENCE [LARGE SCALE GENOMIC DNA]</scope>
    <source>
        <strain evidence="8 9">AU-G6</strain>
    </source>
</reference>
<dbReference type="CDD" id="cd17535">
    <property type="entry name" value="REC_NarL-like"/>
    <property type="match status" value="1"/>
</dbReference>
<feature type="domain" description="HTH luxR-type" evidence="6">
    <location>
        <begin position="153"/>
        <end position="222"/>
    </location>
</feature>
<dbReference type="GO" id="GO:0000160">
    <property type="term" value="P:phosphorelay signal transduction system"/>
    <property type="evidence" value="ECO:0007669"/>
    <property type="project" value="InterPro"/>
</dbReference>
<dbReference type="GO" id="GO:0006355">
    <property type="term" value="P:regulation of DNA-templated transcription"/>
    <property type="evidence" value="ECO:0007669"/>
    <property type="project" value="InterPro"/>
</dbReference>
<feature type="domain" description="Response regulatory" evidence="7">
    <location>
        <begin position="7"/>
        <end position="130"/>
    </location>
</feature>
<dbReference type="AlphaFoldDB" id="A0A263D461"/>
<dbReference type="SUPFAM" id="SSF52172">
    <property type="entry name" value="CheY-like"/>
    <property type="match status" value="1"/>
</dbReference>
<accession>A0A263D461</accession>
<dbReference type="OrthoDB" id="3519926at2"/>
<dbReference type="SMART" id="SM00421">
    <property type="entry name" value="HTH_LUXR"/>
    <property type="match status" value="1"/>
</dbReference>
<keyword evidence="9" id="KW-1185">Reference proteome</keyword>
<evidence type="ECO:0000259" key="6">
    <source>
        <dbReference type="PROSITE" id="PS50043"/>
    </source>
</evidence>
<dbReference type="InterPro" id="IPR058245">
    <property type="entry name" value="NreC/VraR/RcsB-like_REC"/>
</dbReference>
<evidence type="ECO:0000259" key="7">
    <source>
        <dbReference type="PROSITE" id="PS50110"/>
    </source>
</evidence>
<dbReference type="RefSeq" id="WP_094862527.1">
    <property type="nucleotide sequence ID" value="NZ_NKYE01000005.1"/>
</dbReference>
<dbReference type="InterPro" id="IPR000792">
    <property type="entry name" value="Tscrpt_reg_LuxR_C"/>
</dbReference>
<keyword evidence="1 5" id="KW-0597">Phosphoprotein</keyword>
<dbReference type="PRINTS" id="PR00038">
    <property type="entry name" value="HTHLUXR"/>
</dbReference>
<dbReference type="InterPro" id="IPR039420">
    <property type="entry name" value="WalR-like"/>
</dbReference>
<dbReference type="Pfam" id="PF00072">
    <property type="entry name" value="Response_reg"/>
    <property type="match status" value="1"/>
</dbReference>
<organism evidence="8 9">
    <name type="scientific">Amycolatopsis antarctica</name>
    <dbReference type="NCBI Taxonomy" id="1854586"/>
    <lineage>
        <taxon>Bacteria</taxon>
        <taxon>Bacillati</taxon>
        <taxon>Actinomycetota</taxon>
        <taxon>Actinomycetes</taxon>
        <taxon>Pseudonocardiales</taxon>
        <taxon>Pseudonocardiaceae</taxon>
        <taxon>Amycolatopsis</taxon>
    </lineage>
</organism>
<dbReference type="PROSITE" id="PS50043">
    <property type="entry name" value="HTH_LUXR_2"/>
    <property type="match status" value="1"/>
</dbReference>
<dbReference type="InterPro" id="IPR011006">
    <property type="entry name" value="CheY-like_superfamily"/>
</dbReference>
<evidence type="ECO:0000256" key="1">
    <source>
        <dbReference type="ARBA" id="ARBA00022553"/>
    </source>
</evidence>
<gene>
    <name evidence="8" type="ORF">CFN78_10460</name>
</gene>
<feature type="modified residue" description="4-aspartylphosphate" evidence="5">
    <location>
        <position position="57"/>
    </location>
</feature>
<dbReference type="PANTHER" id="PTHR43214:SF24">
    <property type="entry name" value="TRANSCRIPTIONAL REGULATORY PROTEIN NARL-RELATED"/>
    <property type="match status" value="1"/>
</dbReference>
<dbReference type="Proteomes" id="UP000242444">
    <property type="component" value="Unassembled WGS sequence"/>
</dbReference>
<proteinExistence type="predicted"/>
<dbReference type="PROSITE" id="PS50110">
    <property type="entry name" value="RESPONSE_REGULATORY"/>
    <property type="match status" value="1"/>
</dbReference>
<dbReference type="InterPro" id="IPR016032">
    <property type="entry name" value="Sig_transdc_resp-reg_C-effctor"/>
</dbReference>
<protein>
    <submittedName>
        <fullName evidence="8">DNA-binding response regulator</fullName>
    </submittedName>
</protein>
<sequence>MSSQPLRVVIAEDSVLLREGIVELLTRYEHQVVAAVGSAEDLIDAVAEHEPDVVITDVRMPPGHADEGLRAAVELRTKHPGIGILVLSQYIATAYATELLGSDVSGAGGMGYLLKDRVGDVLEFVDTVERIAKGGTVVDPEMIRQLISRRAEKQSSLAKLTAREHEVLALMAEGKSNPVVAQELNVSEAAVAKHIGNIFTKLGFSPTDGHRRVLAVLTYLKG</sequence>
<dbReference type="InParanoid" id="A0A263D461"/>
<comment type="caution">
    <text evidence="8">The sequence shown here is derived from an EMBL/GenBank/DDBJ whole genome shotgun (WGS) entry which is preliminary data.</text>
</comment>
<dbReference type="SUPFAM" id="SSF46894">
    <property type="entry name" value="C-terminal effector domain of the bipartite response regulators"/>
    <property type="match status" value="1"/>
</dbReference>
<evidence type="ECO:0000256" key="2">
    <source>
        <dbReference type="ARBA" id="ARBA00023015"/>
    </source>
</evidence>
<evidence type="ECO:0000256" key="3">
    <source>
        <dbReference type="ARBA" id="ARBA00023125"/>
    </source>
</evidence>
<keyword evidence="2" id="KW-0805">Transcription regulation</keyword>
<evidence type="ECO:0000256" key="5">
    <source>
        <dbReference type="PROSITE-ProRule" id="PRU00169"/>
    </source>
</evidence>
<dbReference type="Pfam" id="PF00196">
    <property type="entry name" value="GerE"/>
    <property type="match status" value="1"/>
</dbReference>
<keyword evidence="4" id="KW-0804">Transcription</keyword>
<evidence type="ECO:0000256" key="4">
    <source>
        <dbReference type="ARBA" id="ARBA00023163"/>
    </source>
</evidence>
<dbReference type="Gene3D" id="3.40.50.2300">
    <property type="match status" value="1"/>
</dbReference>
<name>A0A263D461_9PSEU</name>
<keyword evidence="3 8" id="KW-0238">DNA-binding</keyword>
<dbReference type="CDD" id="cd06170">
    <property type="entry name" value="LuxR_C_like"/>
    <property type="match status" value="1"/>
</dbReference>
<dbReference type="SMART" id="SM00448">
    <property type="entry name" value="REC"/>
    <property type="match status" value="1"/>
</dbReference>